<dbReference type="GO" id="GO:0004252">
    <property type="term" value="F:serine-type endopeptidase activity"/>
    <property type="evidence" value="ECO:0007669"/>
    <property type="project" value="InterPro"/>
</dbReference>
<dbReference type="EMBL" id="QXTG01000002">
    <property type="protein sequence ID" value="RIX28276.1"/>
    <property type="molecule type" value="Genomic_DNA"/>
</dbReference>
<organism evidence="2 3">
    <name type="scientific">Amnibacterium setariae</name>
    <dbReference type="NCBI Taxonomy" id="2306585"/>
    <lineage>
        <taxon>Bacteria</taxon>
        <taxon>Bacillati</taxon>
        <taxon>Actinomycetota</taxon>
        <taxon>Actinomycetes</taxon>
        <taxon>Micrococcales</taxon>
        <taxon>Microbacteriaceae</taxon>
        <taxon>Amnibacterium</taxon>
    </lineage>
</organism>
<evidence type="ECO:0000313" key="3">
    <source>
        <dbReference type="Proteomes" id="UP000265742"/>
    </source>
</evidence>
<name>A0A3A1U1E6_9MICO</name>
<feature type="domain" description="Lon proteolytic" evidence="1">
    <location>
        <begin position="101"/>
        <end position="168"/>
    </location>
</feature>
<dbReference type="InterPro" id="IPR020568">
    <property type="entry name" value="Ribosomal_Su5_D2-typ_SF"/>
</dbReference>
<dbReference type="Pfam" id="PF05362">
    <property type="entry name" value="Lon_C"/>
    <property type="match status" value="1"/>
</dbReference>
<dbReference type="InterPro" id="IPR027065">
    <property type="entry name" value="Lon_Prtase"/>
</dbReference>
<dbReference type="Gene3D" id="3.30.230.10">
    <property type="match status" value="1"/>
</dbReference>
<evidence type="ECO:0000313" key="2">
    <source>
        <dbReference type="EMBL" id="RIX28276.1"/>
    </source>
</evidence>
<dbReference type="PRINTS" id="PR00830">
    <property type="entry name" value="ENDOLAPTASE"/>
</dbReference>
<accession>A0A3A1U1E6</accession>
<dbReference type="InterPro" id="IPR008269">
    <property type="entry name" value="Lon_proteolytic"/>
</dbReference>
<proteinExistence type="predicted"/>
<dbReference type="GO" id="GO:0005524">
    <property type="term" value="F:ATP binding"/>
    <property type="evidence" value="ECO:0007669"/>
    <property type="project" value="InterPro"/>
</dbReference>
<dbReference type="GO" id="GO:0004176">
    <property type="term" value="F:ATP-dependent peptidase activity"/>
    <property type="evidence" value="ECO:0007669"/>
    <property type="project" value="InterPro"/>
</dbReference>
<protein>
    <recommendedName>
        <fullName evidence="1">Lon proteolytic domain-containing protein</fullName>
    </recommendedName>
</protein>
<sequence length="625" mass="65386">MLLLAGCTTAPDPEESKAVTSGSITIHPLFVQGDSGGVGTEVISRRPSADHSFRLEFSEDEVGGLGDSSRAASWGAAITSTLLTGQPLEGRYGFRITGAIDGPSAGALKTVGLLALERGEKLKPKVTMTGTINSTGTIGPVGGIPEKVKGAAEAKYTKVLIPLGQRNSPDEKGAQVDVVREGRQLGVDVVEVGDVYEAYRELTGKRLAVPDADGDPRLDDRSYDKVDAQVTAALGRYRAAVQDYGDVSAAVRSSLDSSGVPKQAKTAADQAADLRKQGLVAGAFVEAQQAAALMETVAAGAELLTPLQTQGLSGLNAIVDRATDTSATEAAFSSYLDSLGTYRPRSTSDVEGLVNAYAGAFDAYSLLDFASARIESAGKRLKSQSGDQLEATLTDFITAVLYLELAKAQIESAKAVFEVGRDNPGGKLATKVDLDQVGDFFRRGADANYAAFTTSGVVSEIADSRGLSTEVVVNGIANADIDVAIAAQQKAVQPALQKYIESGSDNGAYAAMAYGLNNYVRNQLLVEKYYNNAVLDRNFQITDIQFDGALGHATDLARDQLGAEIDGLRGRKAPPVIAVANYEAAGLTQDGSPLERFQALGGYEAGFVTARLLTYLGGWAGAKAS</sequence>
<dbReference type="InterPro" id="IPR014721">
    <property type="entry name" value="Ribsml_uS5_D2-typ_fold_subgr"/>
</dbReference>
<reference evidence="3" key="1">
    <citation type="submission" date="2018-09" db="EMBL/GenBank/DDBJ databases">
        <authorList>
            <person name="Kim I."/>
        </authorList>
    </citation>
    <scope>NUCLEOTIDE SEQUENCE [LARGE SCALE GENOMIC DNA]</scope>
    <source>
        <strain evidence="3">DD4a</strain>
    </source>
</reference>
<gene>
    <name evidence="2" type="ORF">D1781_12535</name>
</gene>
<keyword evidence="3" id="KW-1185">Reference proteome</keyword>
<dbReference type="GO" id="GO:0006508">
    <property type="term" value="P:proteolysis"/>
    <property type="evidence" value="ECO:0007669"/>
    <property type="project" value="InterPro"/>
</dbReference>
<comment type="caution">
    <text evidence="2">The sequence shown here is derived from an EMBL/GenBank/DDBJ whole genome shotgun (WGS) entry which is preliminary data.</text>
</comment>
<dbReference type="RefSeq" id="WP_119482586.1">
    <property type="nucleotide sequence ID" value="NZ_QXTG01000002.1"/>
</dbReference>
<dbReference type="AlphaFoldDB" id="A0A3A1U1E6"/>
<dbReference type="Proteomes" id="UP000265742">
    <property type="component" value="Unassembled WGS sequence"/>
</dbReference>
<evidence type="ECO:0000259" key="1">
    <source>
        <dbReference type="Pfam" id="PF05362"/>
    </source>
</evidence>
<dbReference type="GO" id="GO:0030163">
    <property type="term" value="P:protein catabolic process"/>
    <property type="evidence" value="ECO:0007669"/>
    <property type="project" value="InterPro"/>
</dbReference>
<dbReference type="PANTHER" id="PTHR10046">
    <property type="entry name" value="ATP DEPENDENT LON PROTEASE FAMILY MEMBER"/>
    <property type="match status" value="1"/>
</dbReference>
<dbReference type="OrthoDB" id="5063003at2"/>
<dbReference type="SUPFAM" id="SSF54211">
    <property type="entry name" value="Ribosomal protein S5 domain 2-like"/>
    <property type="match status" value="1"/>
</dbReference>